<dbReference type="eggNOG" id="COG2378">
    <property type="taxonomic scope" value="Bacteria"/>
</dbReference>
<dbReference type="HOGENOM" id="CLU_2541494_0_0_9"/>
<gene>
    <name evidence="1" type="ordered locus">TherJR_2293</name>
</gene>
<name>D5XA03_THEPJ</name>
<reference evidence="1 2" key="1">
    <citation type="submission" date="2010-05" db="EMBL/GenBank/DDBJ databases">
        <title>Complete sequence of Thermincola sp. JR.</title>
        <authorList>
            <consortium name="US DOE Joint Genome Institute"/>
            <person name="Lucas S."/>
            <person name="Copeland A."/>
            <person name="Lapidus A."/>
            <person name="Cheng J.-F."/>
            <person name="Bruce D."/>
            <person name="Goodwin L."/>
            <person name="Pitluck S."/>
            <person name="Chertkov O."/>
            <person name="Detter J.C."/>
            <person name="Han C."/>
            <person name="Tapia R."/>
            <person name="Land M."/>
            <person name="Hauser L."/>
            <person name="Kyrpides N."/>
            <person name="Mikhailova N."/>
            <person name="Hazen T.C."/>
            <person name="Woyke T."/>
        </authorList>
    </citation>
    <scope>NUCLEOTIDE SEQUENCE [LARGE SCALE GENOMIC DNA]</scope>
    <source>
        <strain evidence="1 2">JR</strain>
    </source>
</reference>
<dbReference type="EMBL" id="CP002028">
    <property type="protein sequence ID" value="ADG83136.1"/>
    <property type="molecule type" value="Genomic_DNA"/>
</dbReference>
<proteinExistence type="predicted"/>
<evidence type="ECO:0000313" key="2">
    <source>
        <dbReference type="Proteomes" id="UP000002377"/>
    </source>
</evidence>
<accession>D5XA03</accession>
<dbReference type="AlphaFoldDB" id="D5XA03"/>
<sequence>MVMKLLINRMAFNINAFASRGAYYLKPLTFSGAEAMALFVAVRVLLEQKGFPYREDLEAALQKIVAVIREKGATGLCSYIRQH</sequence>
<dbReference type="STRING" id="635013.TherJR_2293"/>
<dbReference type="Proteomes" id="UP000002377">
    <property type="component" value="Chromosome"/>
</dbReference>
<dbReference type="KEGG" id="tjr:TherJR_2293"/>
<protein>
    <submittedName>
        <fullName evidence="1">Uncharacterized protein</fullName>
    </submittedName>
</protein>
<evidence type="ECO:0000313" key="1">
    <source>
        <dbReference type="EMBL" id="ADG83136.1"/>
    </source>
</evidence>
<organism evidence="1 2">
    <name type="scientific">Thermincola potens (strain JR)</name>
    <dbReference type="NCBI Taxonomy" id="635013"/>
    <lineage>
        <taxon>Bacteria</taxon>
        <taxon>Bacillati</taxon>
        <taxon>Bacillota</taxon>
        <taxon>Clostridia</taxon>
        <taxon>Eubacteriales</taxon>
        <taxon>Thermincolaceae</taxon>
        <taxon>Thermincola</taxon>
    </lineage>
</organism>
<keyword evidence="2" id="KW-1185">Reference proteome</keyword>